<dbReference type="SUPFAM" id="SSF48350">
    <property type="entry name" value="GTPase activation domain, GAP"/>
    <property type="match status" value="1"/>
</dbReference>
<dbReference type="GO" id="GO:0005938">
    <property type="term" value="C:cell cortex"/>
    <property type="evidence" value="ECO:0007669"/>
    <property type="project" value="TreeGrafter"/>
</dbReference>
<evidence type="ECO:0000313" key="4">
    <source>
        <dbReference type="EMBL" id="KAG1550572.1"/>
    </source>
</evidence>
<comment type="caution">
    <text evidence="4">The sequence shown here is derived from an EMBL/GenBank/DDBJ whole genome shotgun (WGS) entry which is preliminary data.</text>
</comment>
<dbReference type="Proteomes" id="UP000717996">
    <property type="component" value="Unassembled WGS sequence"/>
</dbReference>
<dbReference type="Pfam" id="PF00620">
    <property type="entry name" value="RhoGAP"/>
    <property type="match status" value="1"/>
</dbReference>
<dbReference type="InterPro" id="IPR000198">
    <property type="entry name" value="RhoGAP_dom"/>
</dbReference>
<evidence type="ECO:0000256" key="2">
    <source>
        <dbReference type="SAM" id="MobiDB-lite"/>
    </source>
</evidence>
<dbReference type="OrthoDB" id="3196451at2759"/>
<evidence type="ECO:0000259" key="3">
    <source>
        <dbReference type="PROSITE" id="PS50238"/>
    </source>
</evidence>
<evidence type="ECO:0000313" key="5">
    <source>
        <dbReference type="Proteomes" id="UP000717996"/>
    </source>
</evidence>
<dbReference type="InterPro" id="IPR051025">
    <property type="entry name" value="RhoGAP"/>
</dbReference>
<dbReference type="GO" id="GO:0060237">
    <property type="term" value="P:regulation of fungal-type cell wall organization"/>
    <property type="evidence" value="ECO:0007669"/>
    <property type="project" value="TreeGrafter"/>
</dbReference>
<dbReference type="InterPro" id="IPR008936">
    <property type="entry name" value="Rho_GTPase_activation_prot"/>
</dbReference>
<dbReference type="GO" id="GO:0005096">
    <property type="term" value="F:GTPase activator activity"/>
    <property type="evidence" value="ECO:0007669"/>
    <property type="project" value="UniProtKB-KW"/>
</dbReference>
<dbReference type="SMART" id="SM00324">
    <property type="entry name" value="RhoGAP"/>
    <property type="match status" value="1"/>
</dbReference>
<accession>A0A9P6YKG2</accession>
<gene>
    <name evidence="4" type="ORF">G6F51_002364</name>
</gene>
<sequence>MTEDTVSLTPSQKKLLKTWWKKVMTNGIELKQTGVFDVPLIESIRYAYTKISFHNQQKECYGLVPIVIAKCGSFLKQEALYEEGIFRISGNSKRLSLLQSIFDRAEEDYGLNIDWTGYSVHDAANLMSRYLNRLPQPIIILEYQNSFKNILGNIYTLFHLSISSLSLSSSDLDFPNLSSKIDGFQKLIEKLPTVHQYVLLYILDILYLFSLYYQHTRMDISSLATTFTPALFSDPNDALNPASYKKSQQVLEFLIQYQEHFSMPILNNLDSSSSKDDLFHLPPSLKRSNTTPSRRDSKATSKS</sequence>
<evidence type="ECO:0000256" key="1">
    <source>
        <dbReference type="ARBA" id="ARBA00022468"/>
    </source>
</evidence>
<feature type="region of interest" description="Disordered" evidence="2">
    <location>
        <begin position="277"/>
        <end position="303"/>
    </location>
</feature>
<feature type="compositionally biased region" description="Basic and acidic residues" evidence="2">
    <location>
        <begin position="293"/>
        <end position="303"/>
    </location>
</feature>
<dbReference type="AlphaFoldDB" id="A0A9P6YKG2"/>
<name>A0A9P6YKG2_RHIOR</name>
<dbReference type="Gene3D" id="1.10.555.10">
    <property type="entry name" value="Rho GTPase activation protein"/>
    <property type="match status" value="1"/>
</dbReference>
<reference evidence="4" key="1">
    <citation type="journal article" date="2020" name="Microb. Genom.">
        <title>Genetic diversity of clinical and environmental Mucorales isolates obtained from an investigation of mucormycosis cases among solid organ transplant recipients.</title>
        <authorList>
            <person name="Nguyen M.H."/>
            <person name="Kaul D."/>
            <person name="Muto C."/>
            <person name="Cheng S.J."/>
            <person name="Richter R.A."/>
            <person name="Bruno V.M."/>
            <person name="Liu G."/>
            <person name="Beyhan S."/>
            <person name="Sundermann A.J."/>
            <person name="Mounaud S."/>
            <person name="Pasculle A.W."/>
            <person name="Nierman W.C."/>
            <person name="Driscoll E."/>
            <person name="Cumbie R."/>
            <person name="Clancy C.J."/>
            <person name="Dupont C.L."/>
        </authorList>
    </citation>
    <scope>NUCLEOTIDE SEQUENCE</scope>
    <source>
        <strain evidence="4">GL16</strain>
    </source>
</reference>
<organism evidence="4 5">
    <name type="scientific">Rhizopus oryzae</name>
    <name type="common">Mucormycosis agent</name>
    <name type="synonym">Rhizopus arrhizus var. delemar</name>
    <dbReference type="NCBI Taxonomy" id="64495"/>
    <lineage>
        <taxon>Eukaryota</taxon>
        <taxon>Fungi</taxon>
        <taxon>Fungi incertae sedis</taxon>
        <taxon>Mucoromycota</taxon>
        <taxon>Mucoromycotina</taxon>
        <taxon>Mucoromycetes</taxon>
        <taxon>Mucorales</taxon>
        <taxon>Mucorineae</taxon>
        <taxon>Rhizopodaceae</taxon>
        <taxon>Rhizopus</taxon>
    </lineage>
</organism>
<dbReference type="EMBL" id="JAANIT010000201">
    <property type="protein sequence ID" value="KAG1550572.1"/>
    <property type="molecule type" value="Genomic_DNA"/>
</dbReference>
<dbReference type="PANTHER" id="PTHR15228">
    <property type="entry name" value="SPERMATHECAL PHYSIOLOGY VARIANT"/>
    <property type="match status" value="1"/>
</dbReference>
<proteinExistence type="predicted"/>
<feature type="domain" description="Rho-GAP" evidence="3">
    <location>
        <begin position="51"/>
        <end position="262"/>
    </location>
</feature>
<dbReference type="PROSITE" id="PS50238">
    <property type="entry name" value="RHOGAP"/>
    <property type="match status" value="1"/>
</dbReference>
<dbReference type="PANTHER" id="PTHR15228:SF25">
    <property type="entry name" value="F-BAR DOMAIN-CONTAINING PROTEIN"/>
    <property type="match status" value="1"/>
</dbReference>
<keyword evidence="1" id="KW-0343">GTPase activation</keyword>
<dbReference type="GO" id="GO:0007165">
    <property type="term" value="P:signal transduction"/>
    <property type="evidence" value="ECO:0007669"/>
    <property type="project" value="InterPro"/>
</dbReference>
<protein>
    <recommendedName>
        <fullName evidence="3">Rho-GAP domain-containing protein</fullName>
    </recommendedName>
</protein>